<dbReference type="PANTHER" id="PTHR46586">
    <property type="entry name" value="ANKYRIN REPEAT-CONTAINING PROTEIN"/>
    <property type="match status" value="1"/>
</dbReference>
<dbReference type="InterPro" id="IPR036770">
    <property type="entry name" value="Ankyrin_rpt-contain_sf"/>
</dbReference>
<evidence type="ECO:0000313" key="4">
    <source>
        <dbReference type="EMBL" id="QDZ18525.1"/>
    </source>
</evidence>
<dbReference type="PANTHER" id="PTHR46586:SF3">
    <property type="entry name" value="ANKYRIN REPEAT-CONTAINING PROTEIN"/>
    <property type="match status" value="1"/>
</dbReference>
<feature type="domain" description="F-box" evidence="2">
    <location>
        <begin position="65"/>
        <end position="114"/>
    </location>
</feature>
<dbReference type="SUPFAM" id="SSF48403">
    <property type="entry name" value="Ankyrin repeat"/>
    <property type="match status" value="1"/>
</dbReference>
<keyword evidence="5" id="KW-1185">Reference proteome</keyword>
<dbReference type="STRING" id="1764295.A0A5B8MFT9"/>
<organism evidence="4 5">
    <name type="scientific">Chloropicon primus</name>
    <dbReference type="NCBI Taxonomy" id="1764295"/>
    <lineage>
        <taxon>Eukaryota</taxon>
        <taxon>Viridiplantae</taxon>
        <taxon>Chlorophyta</taxon>
        <taxon>Chloropicophyceae</taxon>
        <taxon>Chloropicales</taxon>
        <taxon>Chloropicaceae</taxon>
        <taxon>Chloropicon</taxon>
    </lineage>
</organism>
<dbReference type="EMBL" id="CP031035">
    <property type="protein sequence ID" value="QDZ18525.1"/>
    <property type="molecule type" value="Genomic_DNA"/>
</dbReference>
<proteinExistence type="predicted"/>
<evidence type="ECO:0000313" key="5">
    <source>
        <dbReference type="Proteomes" id="UP000316726"/>
    </source>
</evidence>
<dbReference type="Proteomes" id="UP000316726">
    <property type="component" value="Chromosome 2"/>
</dbReference>
<dbReference type="InterPro" id="IPR001810">
    <property type="entry name" value="F-box_dom"/>
</dbReference>
<dbReference type="Gene3D" id="1.25.40.20">
    <property type="entry name" value="Ankyrin repeat-containing domain"/>
    <property type="match status" value="1"/>
</dbReference>
<feature type="region of interest" description="Disordered" evidence="1">
    <location>
        <begin position="1"/>
        <end position="61"/>
    </location>
</feature>
<sequence length="518" mass="58489">MTRMTRRTRGSGKNKERDKVTGKKRKGGQPSVGASTSKALHPIASTKRGRRSAEKARPEAETLGVKQQVNLPDDILLQVLGKLPQNDVFAFAMVCKQFRDVQKVFTRSKPFRTSAQQLVRDVERGNTVLSRDRIKFSYVDITKKRRDSKRQFVVQMAAAHGYTDTLQWLKDNRCPMYRTSSFIYIGAARLGQLEAIKWLRNEGCKWDRSAYTFAAMGGHLNVMKYLRSQRCPWSEDACFEAVGGGHLHVLRWAYDSGLRFPLFSNQLSMIAAREGYMDILEWLLEVRVPIGPPTWKAATARGRLEVLQWLQDHNIPRPEGESLCNIAARSGRINVLEWARAQGMPWNESTCIEAAAEGELETLKYLRRGGCPWNEESCSWAAFHGDVRILQWLRSQEPPCPWDEGSCQAAAAGGNLECLQWMRREGCPWDACVCYAAAEEGHLDLLKWSKSHGVPWQPDRVAEIASINNQDAVLDWLRSQGIRTPPKPTILRIDLGTFQGLGELLANFPGFPGPPFAM</sequence>
<evidence type="ECO:0000259" key="2">
    <source>
        <dbReference type="PROSITE" id="PS50181"/>
    </source>
</evidence>
<name>A0A5B8MFT9_9CHLO</name>
<dbReference type="SMART" id="SM00256">
    <property type="entry name" value="FBOX"/>
    <property type="match status" value="1"/>
</dbReference>
<reference evidence="3" key="2">
    <citation type="submission" date="2021-01" db="EMBL/GenBank/DDBJ databases">
        <authorList>
            <person name="Corre E."/>
            <person name="Pelletier E."/>
            <person name="Niang G."/>
            <person name="Scheremetjew M."/>
            <person name="Finn R."/>
            <person name="Kale V."/>
            <person name="Holt S."/>
            <person name="Cochrane G."/>
            <person name="Meng A."/>
            <person name="Brown T."/>
            <person name="Cohen L."/>
        </authorList>
    </citation>
    <scope>NUCLEOTIDE SEQUENCE</scope>
    <source>
        <strain evidence="3">CCMP1205</strain>
    </source>
</reference>
<feature type="compositionally biased region" description="Basic residues" evidence="1">
    <location>
        <begin position="1"/>
        <end position="12"/>
    </location>
</feature>
<dbReference type="AlphaFoldDB" id="A0A5B8MFT9"/>
<feature type="compositionally biased region" description="Basic and acidic residues" evidence="1">
    <location>
        <begin position="51"/>
        <end position="60"/>
    </location>
</feature>
<protein>
    <submittedName>
        <fullName evidence="4">Ankyrin repeat domain-containing protein</fullName>
    </submittedName>
</protein>
<dbReference type="OrthoDB" id="549039at2759"/>
<dbReference type="PROSITE" id="PS50181">
    <property type="entry name" value="FBOX"/>
    <property type="match status" value="1"/>
</dbReference>
<evidence type="ECO:0000313" key="3">
    <source>
        <dbReference type="EMBL" id="CAD9719875.1"/>
    </source>
</evidence>
<dbReference type="EMBL" id="HBHL01013295">
    <property type="protein sequence ID" value="CAD9719875.1"/>
    <property type="molecule type" value="Transcribed_RNA"/>
</dbReference>
<dbReference type="Pfam" id="PF00646">
    <property type="entry name" value="F-box"/>
    <property type="match status" value="1"/>
</dbReference>
<dbReference type="InterPro" id="IPR052050">
    <property type="entry name" value="SecEffector_AnkRepeat"/>
</dbReference>
<evidence type="ECO:0000256" key="1">
    <source>
        <dbReference type="SAM" id="MobiDB-lite"/>
    </source>
</evidence>
<dbReference type="SUPFAM" id="SSF81383">
    <property type="entry name" value="F-box domain"/>
    <property type="match status" value="1"/>
</dbReference>
<gene>
    <name evidence="4" type="ORF">A3770_02p10430</name>
    <name evidence="3" type="ORF">CPRI1469_LOCUS8741</name>
</gene>
<reference evidence="4 5" key="1">
    <citation type="submission" date="2018-07" db="EMBL/GenBank/DDBJ databases">
        <title>The complete nuclear genome of the prasinophyte Chloropicon primus (CCMP1205).</title>
        <authorList>
            <person name="Pombert J.-F."/>
            <person name="Otis C."/>
            <person name="Turmel M."/>
            <person name="Lemieux C."/>
        </authorList>
    </citation>
    <scope>NUCLEOTIDE SEQUENCE [LARGE SCALE GENOMIC DNA]</scope>
    <source>
        <strain evidence="4 5">CCMP1205</strain>
    </source>
</reference>
<dbReference type="CDD" id="cd09917">
    <property type="entry name" value="F-box_SF"/>
    <property type="match status" value="1"/>
</dbReference>
<accession>A0A5B8MFT9</accession>
<dbReference type="InterPro" id="IPR036047">
    <property type="entry name" value="F-box-like_dom_sf"/>
</dbReference>
<dbReference type="Gene3D" id="1.20.1280.50">
    <property type="match status" value="1"/>
</dbReference>